<feature type="transmembrane region" description="Helical" evidence="5">
    <location>
        <begin position="58"/>
        <end position="77"/>
    </location>
</feature>
<evidence type="ECO:0000256" key="5">
    <source>
        <dbReference type="SAM" id="Phobius"/>
    </source>
</evidence>
<accession>A0A9X2RIF2</accession>
<dbReference type="AlphaFoldDB" id="A0A9X2RIF2"/>
<comment type="caution">
    <text evidence="7">The sequence shown here is derived from an EMBL/GenBank/DDBJ whole genome shotgun (WGS) entry which is preliminary data.</text>
</comment>
<keyword evidence="2 5" id="KW-0812">Transmembrane</keyword>
<keyword evidence="3 5" id="KW-1133">Transmembrane helix</keyword>
<evidence type="ECO:0000313" key="8">
    <source>
        <dbReference type="Proteomes" id="UP001142610"/>
    </source>
</evidence>
<proteinExistence type="predicted"/>
<evidence type="ECO:0000313" key="7">
    <source>
        <dbReference type="EMBL" id="MCQ8184891.1"/>
    </source>
</evidence>
<dbReference type="Gene3D" id="2.40.50.140">
    <property type="entry name" value="Nucleic acid-binding proteins"/>
    <property type="match status" value="1"/>
</dbReference>
<feature type="transmembrane region" description="Helical" evidence="5">
    <location>
        <begin position="12"/>
        <end position="38"/>
    </location>
</feature>
<gene>
    <name evidence="7" type="ORF">NOG11_05755</name>
</gene>
<keyword evidence="8" id="KW-1185">Reference proteome</keyword>
<comment type="subcellular location">
    <subcellularLocation>
        <location evidence="1">Membrane</location>
        <topology evidence="1">Multi-pass membrane protein</topology>
    </subcellularLocation>
</comment>
<evidence type="ECO:0000256" key="4">
    <source>
        <dbReference type="ARBA" id="ARBA00023136"/>
    </source>
</evidence>
<dbReference type="InterPro" id="IPR052165">
    <property type="entry name" value="Membrane_assoc_protease"/>
</dbReference>
<dbReference type="InterPro" id="IPR012340">
    <property type="entry name" value="NA-bd_OB-fold"/>
</dbReference>
<dbReference type="InterPro" id="IPR002810">
    <property type="entry name" value="NfeD-like_C"/>
</dbReference>
<dbReference type="EMBL" id="JANIBC010000003">
    <property type="protein sequence ID" value="MCQ8184891.1"/>
    <property type="molecule type" value="Genomic_DNA"/>
</dbReference>
<dbReference type="RefSeq" id="WP_256618754.1">
    <property type="nucleotide sequence ID" value="NZ_JANIBC010000003.1"/>
</dbReference>
<evidence type="ECO:0000259" key="6">
    <source>
        <dbReference type="Pfam" id="PF01957"/>
    </source>
</evidence>
<dbReference type="GO" id="GO:0005886">
    <property type="term" value="C:plasma membrane"/>
    <property type="evidence" value="ECO:0007669"/>
    <property type="project" value="TreeGrafter"/>
</dbReference>
<name>A0A9X2RIF2_9PROT</name>
<sequence>MLEFLLDPPFWAWIALAGILLTLEVMTGTFVLLWPAAGAGLTGLATMAPMTPSGPAEWLLFAVLTLVLTLAARALGLKSSAAPQDGRAFNSPASRKGQTAVALTAFEGGVGRVRLGDTDWSARLTEEGTAAPGERLEVAGSDGNQLLVTRKT</sequence>
<evidence type="ECO:0000256" key="2">
    <source>
        <dbReference type="ARBA" id="ARBA00022692"/>
    </source>
</evidence>
<keyword evidence="4 5" id="KW-0472">Membrane</keyword>
<dbReference type="Proteomes" id="UP001142610">
    <property type="component" value="Unassembled WGS sequence"/>
</dbReference>
<dbReference type="PANTHER" id="PTHR33507:SF3">
    <property type="entry name" value="INNER MEMBRANE PROTEIN YBBJ"/>
    <property type="match status" value="1"/>
</dbReference>
<evidence type="ECO:0000256" key="3">
    <source>
        <dbReference type="ARBA" id="ARBA00022989"/>
    </source>
</evidence>
<evidence type="ECO:0000256" key="1">
    <source>
        <dbReference type="ARBA" id="ARBA00004141"/>
    </source>
</evidence>
<protein>
    <submittedName>
        <fullName evidence="7">NfeD family protein</fullName>
    </submittedName>
</protein>
<dbReference type="PANTHER" id="PTHR33507">
    <property type="entry name" value="INNER MEMBRANE PROTEIN YBBJ"/>
    <property type="match status" value="1"/>
</dbReference>
<reference evidence="7" key="1">
    <citation type="submission" date="2022-07" db="EMBL/GenBank/DDBJ databases">
        <title>Parvularcula maris sp. nov., an algicidal bacterium isolated from seawater.</title>
        <authorList>
            <person name="Li F."/>
        </authorList>
    </citation>
    <scope>NUCLEOTIDE SEQUENCE</scope>
    <source>
        <strain evidence="7">BGMRC 0090</strain>
    </source>
</reference>
<organism evidence="7 8">
    <name type="scientific">Parvularcula maris</name>
    <dbReference type="NCBI Taxonomy" id="2965077"/>
    <lineage>
        <taxon>Bacteria</taxon>
        <taxon>Pseudomonadati</taxon>
        <taxon>Pseudomonadota</taxon>
        <taxon>Alphaproteobacteria</taxon>
        <taxon>Parvularculales</taxon>
        <taxon>Parvularculaceae</taxon>
        <taxon>Parvularcula</taxon>
    </lineage>
</organism>
<dbReference type="Pfam" id="PF01957">
    <property type="entry name" value="NfeD"/>
    <property type="match status" value="1"/>
</dbReference>
<feature type="domain" description="NfeD-like C-terminal" evidence="6">
    <location>
        <begin position="97"/>
        <end position="150"/>
    </location>
</feature>